<evidence type="ECO:0000256" key="6">
    <source>
        <dbReference type="HAMAP-Rule" id="MF_01974"/>
    </source>
</evidence>
<dbReference type="Proteomes" id="UP000481339">
    <property type="component" value="Unassembled WGS sequence"/>
</dbReference>
<sequence>MFRRPTFSYKTPEQILKLRAAGMSTRHVLDAVSAAVRPGVTTRELDDIAVEVTRADGGVPNFALEDDYDDALCVSINEQIVHGIPGDRVIEPGDLVSVDAGVMLHGWNGDSAVSIVVPGGDDRRRRRREELSAVTEQSMWAGIAALATATHVNEVGTAIEDYVLSQGQFGILREYVGHGIGRSMHEDPPVFNYHIPGRGAKVRPGLVICIEPMLTNGTEETVEAPDGWAVSTADGSDGAHWELEVAVTEGGIWVLSLEDGGAAGLAPFGITPAPVAA</sequence>
<comment type="function">
    <text evidence="1 6">Removes the N-terminal methionine from nascent proteins. The N-terminal methionine is often cleaved when the second residue in the primary sequence is small and uncharged (Met-Ala-, Cys, Gly, Pro, Ser, Thr, or Val). Requires deformylation of the N(alpha)-formylated initiator methionine before it can be hydrolyzed.</text>
</comment>
<comment type="similarity">
    <text evidence="6">Belongs to the peptidase M24A family. Methionine aminopeptidase type 1 subfamily.</text>
</comment>
<keyword evidence="4 6" id="KW-0479">Metal-binding</keyword>
<evidence type="ECO:0000256" key="2">
    <source>
        <dbReference type="ARBA" id="ARBA00022438"/>
    </source>
</evidence>
<evidence type="ECO:0000256" key="1">
    <source>
        <dbReference type="ARBA" id="ARBA00002521"/>
    </source>
</evidence>
<evidence type="ECO:0000313" key="10">
    <source>
        <dbReference type="Proteomes" id="UP000481339"/>
    </source>
</evidence>
<keyword evidence="5 6" id="KW-0378">Hydrolase</keyword>
<dbReference type="GO" id="GO:0046872">
    <property type="term" value="F:metal ion binding"/>
    <property type="evidence" value="ECO:0007669"/>
    <property type="project" value="UniProtKB-UniRule"/>
</dbReference>
<feature type="binding site" evidence="6">
    <location>
        <position position="185"/>
    </location>
    <ligand>
        <name>substrate</name>
    </ligand>
</feature>
<dbReference type="OrthoDB" id="9802055at2"/>
<dbReference type="NCBIfam" id="TIGR00500">
    <property type="entry name" value="met_pdase_I"/>
    <property type="match status" value="1"/>
</dbReference>
<dbReference type="GO" id="GO:0005829">
    <property type="term" value="C:cytosol"/>
    <property type="evidence" value="ECO:0007669"/>
    <property type="project" value="TreeGrafter"/>
</dbReference>
<accession>A0A7C8FHX8</accession>
<comment type="catalytic activity">
    <reaction evidence="6 7">
        <text>Release of N-terminal amino acids, preferentially methionine, from peptides and arylamides.</text>
        <dbReference type="EC" id="3.4.11.18"/>
    </reaction>
</comment>
<comment type="cofactor">
    <cofactor evidence="6">
        <name>Co(2+)</name>
        <dbReference type="ChEBI" id="CHEBI:48828"/>
    </cofactor>
    <cofactor evidence="6">
        <name>Zn(2+)</name>
        <dbReference type="ChEBI" id="CHEBI:29105"/>
    </cofactor>
    <cofactor evidence="6">
        <name>Mn(2+)</name>
        <dbReference type="ChEBI" id="CHEBI:29035"/>
    </cofactor>
    <cofactor evidence="6">
        <name>Fe(2+)</name>
        <dbReference type="ChEBI" id="CHEBI:29033"/>
    </cofactor>
    <text evidence="6">Binds 2 divalent metal cations per subunit. Has a high-affinity and a low affinity metal-binding site. The true nature of the physiological cofactor is under debate. The enzyme is active with cobalt, zinc, manganese or divalent iron ions. Most likely, methionine aminopeptidases function as mononuclear Fe(2+)-metalloproteases under physiological conditions, and the catalytically relevant metal-binding site has been assigned to the histidine-containing high-affinity site.</text>
</comment>
<feature type="domain" description="Peptidase M24" evidence="8">
    <location>
        <begin position="17"/>
        <end position="249"/>
    </location>
</feature>
<dbReference type="Pfam" id="PF00557">
    <property type="entry name" value="Peptidase_M24"/>
    <property type="match status" value="1"/>
</dbReference>
<dbReference type="Gene3D" id="3.90.230.10">
    <property type="entry name" value="Creatinase/methionine aminopeptidase superfamily"/>
    <property type="match status" value="1"/>
</dbReference>
<dbReference type="PANTHER" id="PTHR43330">
    <property type="entry name" value="METHIONINE AMINOPEPTIDASE"/>
    <property type="match status" value="1"/>
</dbReference>
<keyword evidence="3 6" id="KW-0645">Protease</keyword>
<evidence type="ECO:0000313" key="9">
    <source>
        <dbReference type="EMBL" id="KAB1631472.1"/>
    </source>
</evidence>
<dbReference type="SUPFAM" id="SSF55920">
    <property type="entry name" value="Creatinase/aminopeptidase"/>
    <property type="match status" value="1"/>
</dbReference>
<evidence type="ECO:0000256" key="3">
    <source>
        <dbReference type="ARBA" id="ARBA00022670"/>
    </source>
</evidence>
<comment type="caution">
    <text evidence="9">The sequence shown here is derived from an EMBL/GenBank/DDBJ whole genome shotgun (WGS) entry which is preliminary data.</text>
</comment>
<dbReference type="InterPro" id="IPR000994">
    <property type="entry name" value="Pept_M24"/>
</dbReference>
<gene>
    <name evidence="6 9" type="primary">map</name>
    <name evidence="9" type="ORF">F8O02_07560</name>
</gene>
<organism evidence="9 10">
    <name type="scientific">Pseudoclavibacter caeni</name>
    <dbReference type="NCBI Taxonomy" id="908846"/>
    <lineage>
        <taxon>Bacteria</taxon>
        <taxon>Bacillati</taxon>
        <taxon>Actinomycetota</taxon>
        <taxon>Actinomycetes</taxon>
        <taxon>Micrococcales</taxon>
        <taxon>Microbacteriaceae</taxon>
        <taxon>Pseudoclavibacter</taxon>
    </lineage>
</organism>
<feature type="binding site" evidence="6">
    <location>
        <position position="110"/>
    </location>
    <ligand>
        <name>a divalent metal cation</name>
        <dbReference type="ChEBI" id="CHEBI:60240"/>
        <label>1</label>
    </ligand>
</feature>
<dbReference type="HAMAP" id="MF_01974">
    <property type="entry name" value="MetAP_1"/>
    <property type="match status" value="1"/>
</dbReference>
<name>A0A7C8FHX8_9MICO</name>
<dbReference type="AlphaFoldDB" id="A0A7C8FHX8"/>
<dbReference type="PROSITE" id="PS00680">
    <property type="entry name" value="MAP_1"/>
    <property type="match status" value="1"/>
</dbReference>
<evidence type="ECO:0000256" key="7">
    <source>
        <dbReference type="RuleBase" id="RU003653"/>
    </source>
</evidence>
<evidence type="ECO:0000259" key="8">
    <source>
        <dbReference type="Pfam" id="PF00557"/>
    </source>
</evidence>
<protein>
    <recommendedName>
        <fullName evidence="6 7">Methionine aminopeptidase</fullName>
        <shortName evidence="6">MAP</shortName>
        <shortName evidence="6">MetAP</shortName>
        <ecNumber evidence="6 7">3.4.11.18</ecNumber>
    </recommendedName>
    <alternativeName>
        <fullName evidence="6">Peptidase M</fullName>
    </alternativeName>
</protein>
<dbReference type="InterPro" id="IPR001714">
    <property type="entry name" value="Pept_M24_MAP"/>
</dbReference>
<dbReference type="InterPro" id="IPR002467">
    <property type="entry name" value="Pept_M24A_MAP1"/>
</dbReference>
<reference evidence="9 10" key="1">
    <citation type="submission" date="2019-09" db="EMBL/GenBank/DDBJ databases">
        <title>Phylogeny of genus Pseudoclavibacter and closely related genus.</title>
        <authorList>
            <person name="Li Y."/>
        </authorList>
    </citation>
    <scope>NUCLEOTIDE SEQUENCE [LARGE SCALE GENOMIC DNA]</scope>
    <source>
        <strain evidence="9 10">JCM 16921</strain>
    </source>
</reference>
<dbReference type="EMBL" id="WBKA01000006">
    <property type="protein sequence ID" value="KAB1631472.1"/>
    <property type="molecule type" value="Genomic_DNA"/>
</dbReference>
<dbReference type="PRINTS" id="PR00599">
    <property type="entry name" value="MAPEPTIDASE"/>
</dbReference>
<proteinExistence type="inferred from homology"/>
<dbReference type="GO" id="GO:0070006">
    <property type="term" value="F:metalloaminopeptidase activity"/>
    <property type="evidence" value="ECO:0007669"/>
    <property type="project" value="UniProtKB-UniRule"/>
</dbReference>
<feature type="binding site" evidence="6">
    <location>
        <position position="82"/>
    </location>
    <ligand>
        <name>substrate</name>
    </ligand>
</feature>
<feature type="binding site" evidence="6">
    <location>
        <position position="110"/>
    </location>
    <ligand>
        <name>a divalent metal cation</name>
        <dbReference type="ChEBI" id="CHEBI:60240"/>
        <label>2</label>
        <note>catalytic</note>
    </ligand>
</feature>
<feature type="binding site" evidence="6">
    <location>
        <position position="242"/>
    </location>
    <ligand>
        <name>a divalent metal cation</name>
        <dbReference type="ChEBI" id="CHEBI:60240"/>
        <label>1</label>
    </ligand>
</feature>
<dbReference type="InterPro" id="IPR036005">
    <property type="entry name" value="Creatinase/aminopeptidase-like"/>
</dbReference>
<keyword evidence="10" id="KW-1185">Reference proteome</keyword>
<feature type="binding site" evidence="6">
    <location>
        <position position="211"/>
    </location>
    <ligand>
        <name>a divalent metal cation</name>
        <dbReference type="ChEBI" id="CHEBI:60240"/>
        <label>2</label>
        <note>catalytic</note>
    </ligand>
</feature>
<dbReference type="PANTHER" id="PTHR43330:SF27">
    <property type="entry name" value="METHIONINE AMINOPEPTIDASE"/>
    <property type="match status" value="1"/>
</dbReference>
<dbReference type="RefSeq" id="WP_158036644.1">
    <property type="nucleotide sequence ID" value="NZ_BAAAZV010000002.1"/>
</dbReference>
<comment type="subunit">
    <text evidence="6">Monomer.</text>
</comment>
<feature type="binding site" evidence="6">
    <location>
        <position position="242"/>
    </location>
    <ligand>
        <name>a divalent metal cation</name>
        <dbReference type="ChEBI" id="CHEBI:60240"/>
        <label>2</label>
        <note>catalytic</note>
    </ligand>
</feature>
<dbReference type="GO" id="GO:0006508">
    <property type="term" value="P:proteolysis"/>
    <property type="evidence" value="ECO:0007669"/>
    <property type="project" value="UniProtKB-KW"/>
</dbReference>
<evidence type="ECO:0000256" key="5">
    <source>
        <dbReference type="ARBA" id="ARBA00022801"/>
    </source>
</evidence>
<feature type="binding site" evidence="6">
    <location>
        <position position="99"/>
    </location>
    <ligand>
        <name>a divalent metal cation</name>
        <dbReference type="ChEBI" id="CHEBI:60240"/>
        <label>1</label>
    </ligand>
</feature>
<dbReference type="GO" id="GO:0004239">
    <property type="term" value="F:initiator methionyl aminopeptidase activity"/>
    <property type="evidence" value="ECO:0007669"/>
    <property type="project" value="UniProtKB-UniRule"/>
</dbReference>
<dbReference type="EC" id="3.4.11.18" evidence="6 7"/>
<evidence type="ECO:0000256" key="4">
    <source>
        <dbReference type="ARBA" id="ARBA00022723"/>
    </source>
</evidence>
<keyword evidence="2 6" id="KW-0031">Aminopeptidase</keyword>
<feature type="binding site" evidence="6">
    <location>
        <position position="178"/>
    </location>
    <ligand>
        <name>a divalent metal cation</name>
        <dbReference type="ChEBI" id="CHEBI:60240"/>
        <label>2</label>
        <note>catalytic</note>
    </ligand>
</feature>